<dbReference type="GO" id="GO:0006935">
    <property type="term" value="P:chemotaxis"/>
    <property type="evidence" value="ECO:0007669"/>
    <property type="project" value="UniProtKB-KW"/>
</dbReference>
<feature type="transmembrane region" description="Helical" evidence="9">
    <location>
        <begin position="12"/>
        <end position="31"/>
    </location>
</feature>
<dbReference type="Pfam" id="PF00015">
    <property type="entry name" value="MCPsignal"/>
    <property type="match status" value="1"/>
</dbReference>
<dbReference type="PROSITE" id="PS50885">
    <property type="entry name" value="HAMP"/>
    <property type="match status" value="1"/>
</dbReference>
<dbReference type="Pfam" id="PF00672">
    <property type="entry name" value="HAMP"/>
    <property type="match status" value="1"/>
</dbReference>
<comment type="similarity">
    <text evidence="7">Belongs to the methyl-accepting chemotaxis (MCP) protein family.</text>
</comment>
<dbReference type="InterPro" id="IPR004090">
    <property type="entry name" value="Chemotax_Me-accpt_rcpt"/>
</dbReference>
<evidence type="ECO:0000256" key="7">
    <source>
        <dbReference type="ARBA" id="ARBA00029447"/>
    </source>
</evidence>
<feature type="transmembrane region" description="Helical" evidence="9">
    <location>
        <begin position="194"/>
        <end position="215"/>
    </location>
</feature>
<dbReference type="InterPro" id="IPR003660">
    <property type="entry name" value="HAMP_dom"/>
</dbReference>
<keyword evidence="6 8" id="KW-0807">Transducer</keyword>
<evidence type="ECO:0000256" key="6">
    <source>
        <dbReference type="ARBA" id="ARBA00023224"/>
    </source>
</evidence>
<name>A0A1W6KC47_9GAMM</name>
<evidence type="ECO:0000256" key="2">
    <source>
        <dbReference type="ARBA" id="ARBA00022500"/>
    </source>
</evidence>
<evidence type="ECO:0000256" key="3">
    <source>
        <dbReference type="ARBA" id="ARBA00022692"/>
    </source>
</evidence>
<dbReference type="Gene3D" id="1.10.287.950">
    <property type="entry name" value="Methyl-accepting chemotaxis protein"/>
    <property type="match status" value="1"/>
</dbReference>
<protein>
    <submittedName>
        <fullName evidence="12">Methyl-accepting chemotaxis protein CtpH</fullName>
    </submittedName>
</protein>
<evidence type="ECO:0000256" key="9">
    <source>
        <dbReference type="SAM" id="Phobius"/>
    </source>
</evidence>
<evidence type="ECO:0000313" key="12">
    <source>
        <dbReference type="EMBL" id="ARM84967.1"/>
    </source>
</evidence>
<dbReference type="PRINTS" id="PR00260">
    <property type="entry name" value="CHEMTRNSDUCR"/>
</dbReference>
<evidence type="ECO:0000256" key="5">
    <source>
        <dbReference type="ARBA" id="ARBA00023136"/>
    </source>
</evidence>
<keyword evidence="4 9" id="KW-1133">Transmembrane helix</keyword>
<dbReference type="PANTHER" id="PTHR32089:SF120">
    <property type="entry name" value="METHYL-ACCEPTING CHEMOTAXIS PROTEIN TLPQ"/>
    <property type="match status" value="1"/>
</dbReference>
<dbReference type="GeneID" id="77256850"/>
<dbReference type="RefSeq" id="WP_075195851.1">
    <property type="nucleotide sequence ID" value="NZ_CP020931.1"/>
</dbReference>
<keyword evidence="3 9" id="KW-0812">Transmembrane</keyword>
<dbReference type="CDD" id="cd11386">
    <property type="entry name" value="MCP_signal"/>
    <property type="match status" value="1"/>
</dbReference>
<sequence length="541" mass="59299">MNWYSRSILNRVLSVVIAANLVVILVAGYYFNYSLQAKNDYHRLASQQMVRALEAQDILSDFKTQVQEWKNVLIRGSDAGQRKKYWTQFQEQEALIQKKLDSLIPRLEDDQARALMSQFQRSHQKMGEAYRTGFADFVASGYQHGEGDRAVSGIDREPSRLIEEASALIRKQGVAEAAALNDSVTTSTWRVGGLMLLAVFLGTIACVIVLVRSVVRPTQTLIGQMHKLGEGDLSDPATLIRQDELGRLADSARKLHGFLSETGELMEENARELELTGSMIRDNAGKVSSQSELAHQRIDQIATAMNEMSATAQDVAQHAAAVANQVQETSGQTGEADKQIHAAVDSMNRLADQIQTSSRTVNQLTSDGKKVGDVMKVIREIADQTNLLALNAAIEAARAGEAGRGFAVVADEVRNLAAKTQEATVEIDRIIDTIATGSRDASEYMQASEIVTQESGQSVEAVRQTLGEINRRMGSVNDATTQVATAAEEQTSVSEEINRNVTEVAEISETMNRAAEENLTMVPKLESMAKAARDLSSRIRR</sequence>
<accession>A0A1W6KC47</accession>
<evidence type="ECO:0000256" key="1">
    <source>
        <dbReference type="ARBA" id="ARBA00004141"/>
    </source>
</evidence>
<dbReference type="STRING" id="1420917.AU15_14670"/>
<evidence type="ECO:0000313" key="13">
    <source>
        <dbReference type="Proteomes" id="UP000193100"/>
    </source>
</evidence>
<dbReference type="EMBL" id="CP020931">
    <property type="protein sequence ID" value="ARM84967.1"/>
    <property type="molecule type" value="Genomic_DNA"/>
</dbReference>
<reference evidence="12 13" key="1">
    <citation type="submission" date="2017-04" db="EMBL/GenBank/DDBJ databases">
        <title>Genome Sequence of Marinobacter salarius strain SMR5 Isolated from a culture of the Diatom Skeletonema marinoi.</title>
        <authorList>
            <person name="Topel M."/>
            <person name="Pinder M.I.M."/>
            <person name="Johansson O.N."/>
            <person name="Kourtchenko O."/>
            <person name="Godhe A."/>
            <person name="Clarke A.K."/>
        </authorList>
    </citation>
    <scope>NUCLEOTIDE SEQUENCE [LARGE SCALE GENOMIC DNA]</scope>
    <source>
        <strain evidence="12 13">SMR5</strain>
    </source>
</reference>
<gene>
    <name evidence="12" type="primary">ctpH</name>
    <name evidence="12" type="ORF">MARSALSMR5_02921</name>
</gene>
<dbReference type="SMART" id="SM00283">
    <property type="entry name" value="MA"/>
    <property type="match status" value="1"/>
</dbReference>
<dbReference type="PROSITE" id="PS50111">
    <property type="entry name" value="CHEMOTAXIS_TRANSDUC_2"/>
    <property type="match status" value="1"/>
</dbReference>
<evidence type="ECO:0000256" key="8">
    <source>
        <dbReference type="PROSITE-ProRule" id="PRU00284"/>
    </source>
</evidence>
<feature type="domain" description="Methyl-accepting transducer" evidence="10">
    <location>
        <begin position="269"/>
        <end position="505"/>
    </location>
</feature>
<dbReference type="GO" id="GO:0007165">
    <property type="term" value="P:signal transduction"/>
    <property type="evidence" value="ECO:0007669"/>
    <property type="project" value="UniProtKB-KW"/>
</dbReference>
<dbReference type="Proteomes" id="UP000193100">
    <property type="component" value="Chromosome"/>
</dbReference>
<proteinExistence type="inferred from homology"/>
<dbReference type="CDD" id="cd06225">
    <property type="entry name" value="HAMP"/>
    <property type="match status" value="1"/>
</dbReference>
<dbReference type="PANTHER" id="PTHR32089">
    <property type="entry name" value="METHYL-ACCEPTING CHEMOTAXIS PROTEIN MCPB"/>
    <property type="match status" value="1"/>
</dbReference>
<dbReference type="GO" id="GO:0016020">
    <property type="term" value="C:membrane"/>
    <property type="evidence" value="ECO:0007669"/>
    <property type="project" value="UniProtKB-SubCell"/>
</dbReference>
<dbReference type="SUPFAM" id="SSF58104">
    <property type="entry name" value="Methyl-accepting chemotaxis protein (MCP) signaling domain"/>
    <property type="match status" value="1"/>
</dbReference>
<dbReference type="GO" id="GO:0004888">
    <property type="term" value="F:transmembrane signaling receptor activity"/>
    <property type="evidence" value="ECO:0007669"/>
    <property type="project" value="InterPro"/>
</dbReference>
<evidence type="ECO:0000259" key="11">
    <source>
        <dbReference type="PROSITE" id="PS50885"/>
    </source>
</evidence>
<dbReference type="AlphaFoldDB" id="A0A1W6KC47"/>
<dbReference type="FunFam" id="1.10.287.950:FF:000001">
    <property type="entry name" value="Methyl-accepting chemotaxis sensory transducer"/>
    <property type="match status" value="1"/>
</dbReference>
<organism evidence="12 13">
    <name type="scientific">Marinobacter salarius</name>
    <dbReference type="NCBI Taxonomy" id="1420917"/>
    <lineage>
        <taxon>Bacteria</taxon>
        <taxon>Pseudomonadati</taxon>
        <taxon>Pseudomonadota</taxon>
        <taxon>Gammaproteobacteria</taxon>
        <taxon>Pseudomonadales</taxon>
        <taxon>Marinobacteraceae</taxon>
        <taxon>Marinobacter</taxon>
    </lineage>
</organism>
<dbReference type="InterPro" id="IPR004089">
    <property type="entry name" value="MCPsignal_dom"/>
</dbReference>
<comment type="subcellular location">
    <subcellularLocation>
        <location evidence="1">Membrane</location>
        <topology evidence="1">Multi-pass membrane protein</topology>
    </subcellularLocation>
</comment>
<keyword evidence="2" id="KW-0145">Chemotaxis</keyword>
<keyword evidence="5 9" id="KW-0472">Membrane</keyword>
<evidence type="ECO:0000256" key="4">
    <source>
        <dbReference type="ARBA" id="ARBA00022989"/>
    </source>
</evidence>
<feature type="domain" description="HAMP" evidence="11">
    <location>
        <begin position="212"/>
        <end position="264"/>
    </location>
</feature>
<evidence type="ECO:0000259" key="10">
    <source>
        <dbReference type="PROSITE" id="PS50111"/>
    </source>
</evidence>